<dbReference type="InterPro" id="IPR011387">
    <property type="entry name" value="TIF2A"/>
</dbReference>
<feature type="compositionally biased region" description="Basic residues" evidence="9">
    <location>
        <begin position="532"/>
        <end position="541"/>
    </location>
</feature>
<proteinExistence type="inferred from homology"/>
<protein>
    <recommendedName>
        <fullName evidence="2 8">Eukaryotic translation initiation factor 2A</fullName>
        <shortName evidence="8">eIF-2A</shortName>
    </recommendedName>
</protein>
<reference evidence="11 12" key="1">
    <citation type="submission" date="2024-06" db="EMBL/GenBank/DDBJ databases">
        <title>Complete genome of Phlyctema vagabunda strain 19-DSS-EL-015.</title>
        <authorList>
            <person name="Fiorenzani C."/>
        </authorList>
    </citation>
    <scope>NUCLEOTIDE SEQUENCE [LARGE SCALE GENOMIC DNA]</scope>
    <source>
        <strain evidence="11 12">19-DSS-EL-015</strain>
    </source>
</reference>
<gene>
    <name evidence="11" type="ORF">PVAG01_03190</name>
</gene>
<evidence type="ECO:0000256" key="7">
    <source>
        <dbReference type="ARBA" id="ARBA00022917"/>
    </source>
</evidence>
<keyword evidence="4" id="KW-0853">WD repeat</keyword>
<feature type="region of interest" description="Disordered" evidence="9">
    <location>
        <begin position="497"/>
        <end position="652"/>
    </location>
</feature>
<feature type="compositionally biased region" description="Basic and acidic residues" evidence="9">
    <location>
        <begin position="565"/>
        <end position="576"/>
    </location>
</feature>
<keyword evidence="12" id="KW-1185">Reference proteome</keyword>
<feature type="domain" description="Translation initiation factor beta propellor-like" evidence="10">
    <location>
        <begin position="216"/>
        <end position="410"/>
    </location>
</feature>
<comment type="similarity">
    <text evidence="1 8">Belongs to the WD repeat EIF2A family.</text>
</comment>
<dbReference type="SUPFAM" id="SSF82171">
    <property type="entry name" value="DPP6 N-terminal domain-like"/>
    <property type="match status" value="1"/>
</dbReference>
<dbReference type="InterPro" id="IPR015943">
    <property type="entry name" value="WD40/YVTN_repeat-like_dom_sf"/>
</dbReference>
<evidence type="ECO:0000256" key="1">
    <source>
        <dbReference type="ARBA" id="ARBA00009573"/>
    </source>
</evidence>
<organism evidence="11 12">
    <name type="scientific">Phlyctema vagabunda</name>
    <dbReference type="NCBI Taxonomy" id="108571"/>
    <lineage>
        <taxon>Eukaryota</taxon>
        <taxon>Fungi</taxon>
        <taxon>Dikarya</taxon>
        <taxon>Ascomycota</taxon>
        <taxon>Pezizomycotina</taxon>
        <taxon>Leotiomycetes</taxon>
        <taxon>Helotiales</taxon>
        <taxon>Dermateaceae</taxon>
        <taxon>Phlyctema</taxon>
    </lineage>
</organism>
<evidence type="ECO:0000259" key="10">
    <source>
        <dbReference type="Pfam" id="PF08662"/>
    </source>
</evidence>
<feature type="compositionally biased region" description="Polar residues" evidence="9">
    <location>
        <begin position="583"/>
        <end position="605"/>
    </location>
</feature>
<evidence type="ECO:0000256" key="8">
    <source>
        <dbReference type="PIRNR" id="PIRNR017222"/>
    </source>
</evidence>
<dbReference type="Gene3D" id="2.130.10.10">
    <property type="entry name" value="YVTN repeat-like/Quinoprotein amine dehydrogenase"/>
    <property type="match status" value="2"/>
</dbReference>
<keyword evidence="5" id="KW-0677">Repeat</keyword>
<dbReference type="PANTHER" id="PTHR13227:SF0">
    <property type="entry name" value="EUKARYOTIC TRANSLATION INITIATION FACTOR 2A"/>
    <property type="match status" value="1"/>
</dbReference>
<evidence type="ECO:0000256" key="6">
    <source>
        <dbReference type="ARBA" id="ARBA00022845"/>
    </source>
</evidence>
<dbReference type="EMBL" id="JBFCZG010000002">
    <property type="protein sequence ID" value="KAL3426399.1"/>
    <property type="molecule type" value="Genomic_DNA"/>
</dbReference>
<sequence>MAVPTQFAFRTLKGIGIVDAAPVYEPLSGFQRPEGNSRCCSYSPCGRYFAWATNEGVTVVDASAGNVVTSLPIPNVYELGFSPRGSYLITWERPSKDEAGDAVKNLKVWRTVEEVSEGSEKQVVGRFVQKSQTGWNLQYTFDERYCARVVTNEVQFYESGNLATVWNKLRAEGVSDFAISPGNNHSVAVFIPERKGQPAAVKVFNVPQFTSAVSQKTFYKGDKVQLKWNQLGTTLIVLAQTEVDKTGKSYYGETTLYVLSANGGFDSRITLDKEGPIHDVSWSPNSKEFGVVYGYMPAKTTIFNQRAVATHNFPLGPRNTILFSPTGRFVLVAGFGNLAGQMDIYDLEKDYKKICTIEGGNPSVCEWSPDSRYILTATTSPRLRVDNGVRLWHVGGSIMYNEDMVELYHVTWRPQPSENFPAGDFLNPVPTPHSSALAYLGTVKTPSKPAGAYRPPGARGTSTPLHFKREDEGGAAHFVSNGTSLVNSNGFGARARRQVPGAETVEPSLPPGAAPATPSPAEADENLSKAALKNKKKREAKKAKDAEAKAAGLNPASEGPSGDARNSDSRSPDRRDRQRSRSKGAQDNRAPSQQRYRSNTQNRNQPPMPPQYNGAPPPNKAKLAIHSAPPPAPELSITSPSGGSPNAKKLRGLQKKIRAIEDLEMRLAGGEKLEDTQMKKIGTKGTVQGELDALEREG</sequence>
<comment type="function">
    <text evidence="8">Functions in the early steps of protein synthesis of a small number of specific mRNAs. Acts by directing the binding of methionyl-tRNAi to 40S ribosomal subunits. In contrast to the eIF-2 complex, it binds methionyl-tRNAi to 40S subunits in a codon-dependent manner, whereas the eIF-2 complex binds methionyl-tRNAi to 40S subunits in a GTP-dependent manner.</text>
</comment>
<dbReference type="Proteomes" id="UP001629113">
    <property type="component" value="Unassembled WGS sequence"/>
</dbReference>
<name>A0ABR4PT04_9HELO</name>
<keyword evidence="7 8" id="KW-0648">Protein biosynthesis</keyword>
<dbReference type="InterPro" id="IPR013979">
    <property type="entry name" value="TIF_beta_prop-like"/>
</dbReference>
<keyword evidence="6 8" id="KW-0810">Translation regulation</keyword>
<keyword evidence="3 8" id="KW-0396">Initiation factor</keyword>
<evidence type="ECO:0000256" key="4">
    <source>
        <dbReference type="ARBA" id="ARBA00022574"/>
    </source>
</evidence>
<feature type="compositionally biased region" description="Pro residues" evidence="9">
    <location>
        <begin position="606"/>
        <end position="619"/>
    </location>
</feature>
<evidence type="ECO:0000256" key="2">
    <source>
        <dbReference type="ARBA" id="ARBA00013819"/>
    </source>
</evidence>
<comment type="caution">
    <text evidence="11">The sequence shown here is derived from an EMBL/GenBank/DDBJ whole genome shotgun (WGS) entry which is preliminary data.</text>
</comment>
<evidence type="ECO:0000256" key="3">
    <source>
        <dbReference type="ARBA" id="ARBA00022540"/>
    </source>
</evidence>
<dbReference type="Pfam" id="PF08662">
    <property type="entry name" value="eIF2A"/>
    <property type="match status" value="1"/>
</dbReference>
<dbReference type="PANTHER" id="PTHR13227">
    <property type="entry name" value="EUKARYOTIC TRANSLATION INITIATION FACTOR 2A"/>
    <property type="match status" value="1"/>
</dbReference>
<evidence type="ECO:0000256" key="5">
    <source>
        <dbReference type="ARBA" id="ARBA00022737"/>
    </source>
</evidence>
<evidence type="ECO:0000256" key="9">
    <source>
        <dbReference type="SAM" id="MobiDB-lite"/>
    </source>
</evidence>
<evidence type="ECO:0000313" key="11">
    <source>
        <dbReference type="EMBL" id="KAL3426399.1"/>
    </source>
</evidence>
<dbReference type="GO" id="GO:0003743">
    <property type="term" value="F:translation initiation factor activity"/>
    <property type="evidence" value="ECO:0007669"/>
    <property type="project" value="UniProtKB-KW"/>
</dbReference>
<evidence type="ECO:0000313" key="12">
    <source>
        <dbReference type="Proteomes" id="UP001629113"/>
    </source>
</evidence>
<dbReference type="PIRSF" id="PIRSF017222">
    <property type="entry name" value="eIF2A"/>
    <property type="match status" value="1"/>
</dbReference>
<accession>A0ABR4PT04</accession>